<sequence>MHVFCILSVSGKEWRKLWMMGEYNPEEFTFLNGIFCNVKGNLCRNDRYFCADGRRSGEINNNSTMILFGCIG</sequence>
<protein>
    <submittedName>
        <fullName evidence="1">Uncharacterized protein</fullName>
    </submittedName>
</protein>
<dbReference type="Pfam" id="PF05666">
    <property type="entry name" value="YcgJ"/>
    <property type="match status" value="1"/>
</dbReference>
<name>A0A765T6M2_ECOLX</name>
<dbReference type="AlphaFoldDB" id="A0A765T6M2"/>
<gene>
    <name evidence="1" type="ORF">GGB84_000434</name>
</gene>
<reference evidence="1" key="2">
    <citation type="submission" date="2020-02" db="EMBL/GenBank/DDBJ databases">
        <authorList>
            <consortium name="NCBI Pathogen Detection Project"/>
        </authorList>
    </citation>
    <scope>NUCLEOTIDE SEQUENCE</scope>
    <source>
        <strain evidence="1">1839</strain>
    </source>
</reference>
<organism evidence="1">
    <name type="scientific">Escherichia coli</name>
    <dbReference type="NCBI Taxonomy" id="562"/>
    <lineage>
        <taxon>Bacteria</taxon>
        <taxon>Pseudomonadati</taxon>
        <taxon>Pseudomonadota</taxon>
        <taxon>Gammaproteobacteria</taxon>
        <taxon>Enterobacterales</taxon>
        <taxon>Enterobacteriaceae</taxon>
        <taxon>Escherichia</taxon>
    </lineage>
</organism>
<proteinExistence type="predicted"/>
<dbReference type="EMBL" id="DAAYTU010000002">
    <property type="protein sequence ID" value="HAG5768853.1"/>
    <property type="molecule type" value="Genomic_DNA"/>
</dbReference>
<reference evidence="1" key="1">
    <citation type="journal article" date="2018" name="Genome Biol.">
        <title>SKESA: strategic k-mer extension for scrupulous assemblies.</title>
        <authorList>
            <person name="Souvorov A."/>
            <person name="Agarwala R."/>
            <person name="Lipman D.J."/>
        </authorList>
    </citation>
    <scope>NUCLEOTIDE SEQUENCE [LARGE SCALE GENOMIC DNA]</scope>
    <source>
        <strain evidence="1">1839</strain>
    </source>
</reference>
<comment type="caution">
    <text evidence="1">The sequence shown here is derived from an EMBL/GenBank/DDBJ whole genome shotgun (WGS) entry which is preliminary data.</text>
</comment>
<accession>A0A765T6M2</accession>
<evidence type="ECO:0000313" key="1">
    <source>
        <dbReference type="EMBL" id="HAG5768853.1"/>
    </source>
</evidence>
<dbReference type="InterPro" id="IPR008617">
    <property type="entry name" value="Uncharacterised_YcgJ"/>
</dbReference>